<sequence>GEGVLRTYGRQKEAEAVIRQAIDLGITYFDSARVYSDSEVYYGEIWGNNKSLRESVFQTSKSASRDKAGALADLHGSLARLQTDFLDLWQIHDIRTDDDILAISRPGGALEAFVEAKKKGLVRYIGVTGHHDPYVLTKAVEEWPVDSVLLPVNPVEEVLGGFLTLTLPAARKKKIAVIGMKVMGGSHYILPKMNINPDLLIRYALSCDITLPIVGCSTPEEVKALARAAENLSSISAAEKAGVVDVFRPYALQMAFYRGVK</sequence>
<dbReference type="InterPro" id="IPR053135">
    <property type="entry name" value="AKR2_Oxidoreductase"/>
</dbReference>
<gene>
    <name evidence="2" type="ORF">H8E41_05355</name>
</gene>
<dbReference type="PRINTS" id="PR00069">
    <property type="entry name" value="ALDKETRDTASE"/>
</dbReference>
<dbReference type="AlphaFoldDB" id="A0A8J6NAG1"/>
<organism evidence="2 3">
    <name type="scientific">Candidatus Desulfobia pelagia</name>
    <dbReference type="NCBI Taxonomy" id="2841692"/>
    <lineage>
        <taxon>Bacteria</taxon>
        <taxon>Pseudomonadati</taxon>
        <taxon>Thermodesulfobacteriota</taxon>
        <taxon>Desulfobulbia</taxon>
        <taxon>Desulfobulbales</taxon>
        <taxon>Desulfobulbaceae</taxon>
        <taxon>Candidatus Desulfobia</taxon>
    </lineage>
</organism>
<accession>A0A8J6NAG1</accession>
<dbReference type="CDD" id="cd19100">
    <property type="entry name" value="AKR_unchar"/>
    <property type="match status" value="1"/>
</dbReference>
<dbReference type="InterPro" id="IPR023210">
    <property type="entry name" value="NADP_OxRdtase_dom"/>
</dbReference>
<proteinExistence type="predicted"/>
<feature type="non-terminal residue" evidence="2">
    <location>
        <position position="1"/>
    </location>
</feature>
<name>A0A8J6NAG1_9BACT</name>
<dbReference type="SUPFAM" id="SSF51430">
    <property type="entry name" value="NAD(P)-linked oxidoreductase"/>
    <property type="match status" value="1"/>
</dbReference>
<dbReference type="PANTHER" id="PTHR43312">
    <property type="entry name" value="D-THREO-ALDOSE 1-DEHYDROGENASE"/>
    <property type="match status" value="1"/>
</dbReference>
<dbReference type="Proteomes" id="UP000614424">
    <property type="component" value="Unassembled WGS sequence"/>
</dbReference>
<comment type="caution">
    <text evidence="2">The sequence shown here is derived from an EMBL/GenBank/DDBJ whole genome shotgun (WGS) entry which is preliminary data.</text>
</comment>
<dbReference type="GO" id="GO:0016491">
    <property type="term" value="F:oxidoreductase activity"/>
    <property type="evidence" value="ECO:0007669"/>
    <property type="project" value="InterPro"/>
</dbReference>
<dbReference type="InterPro" id="IPR036812">
    <property type="entry name" value="NAD(P)_OxRdtase_dom_sf"/>
</dbReference>
<evidence type="ECO:0000259" key="1">
    <source>
        <dbReference type="Pfam" id="PF00248"/>
    </source>
</evidence>
<dbReference type="PANTHER" id="PTHR43312:SF1">
    <property type="entry name" value="NADP-DEPENDENT OXIDOREDUCTASE DOMAIN-CONTAINING PROTEIN"/>
    <property type="match status" value="1"/>
</dbReference>
<dbReference type="Pfam" id="PF00248">
    <property type="entry name" value="Aldo_ket_red"/>
    <property type="match status" value="1"/>
</dbReference>
<feature type="domain" description="NADP-dependent oxidoreductase" evidence="1">
    <location>
        <begin position="11"/>
        <end position="185"/>
    </location>
</feature>
<evidence type="ECO:0000313" key="2">
    <source>
        <dbReference type="EMBL" id="MBC8317311.1"/>
    </source>
</evidence>
<reference evidence="2 3" key="1">
    <citation type="submission" date="2020-08" db="EMBL/GenBank/DDBJ databases">
        <title>Bridging the membrane lipid divide: bacteria of the FCB group superphylum have the potential to synthesize archaeal ether lipids.</title>
        <authorList>
            <person name="Villanueva L."/>
            <person name="Von Meijenfeldt F.A.B."/>
            <person name="Westbye A.B."/>
            <person name="Yadav S."/>
            <person name="Hopmans E.C."/>
            <person name="Dutilh B.E."/>
            <person name="Sinninghe Damste J.S."/>
        </authorList>
    </citation>
    <scope>NUCLEOTIDE SEQUENCE [LARGE SCALE GENOMIC DNA]</scope>
    <source>
        <strain evidence="2">NIOZ-UU47</strain>
    </source>
</reference>
<evidence type="ECO:0000313" key="3">
    <source>
        <dbReference type="Proteomes" id="UP000614424"/>
    </source>
</evidence>
<dbReference type="Gene3D" id="3.20.20.100">
    <property type="entry name" value="NADP-dependent oxidoreductase domain"/>
    <property type="match status" value="1"/>
</dbReference>
<dbReference type="EMBL" id="JACNJZ010000082">
    <property type="protein sequence ID" value="MBC8317311.1"/>
    <property type="molecule type" value="Genomic_DNA"/>
</dbReference>
<protein>
    <submittedName>
        <fullName evidence="2">Aldo/keto reductase</fullName>
    </submittedName>
</protein>
<dbReference type="InterPro" id="IPR020471">
    <property type="entry name" value="AKR"/>
</dbReference>